<reference evidence="1" key="1">
    <citation type="submission" date="2023-07" db="EMBL/GenBank/DDBJ databases">
        <title>draft genome sequence of fig (Ficus carica).</title>
        <authorList>
            <person name="Takahashi T."/>
            <person name="Nishimura K."/>
        </authorList>
    </citation>
    <scope>NUCLEOTIDE SEQUENCE</scope>
</reference>
<feature type="non-terminal residue" evidence="1">
    <location>
        <position position="18"/>
    </location>
</feature>
<evidence type="ECO:0000313" key="1">
    <source>
        <dbReference type="EMBL" id="GMN68750.1"/>
    </source>
</evidence>
<gene>
    <name evidence="1" type="ORF">TIFTF001_037804</name>
</gene>
<sequence length="18" mass="1960">MRGEVGLADAWGEGRQDL</sequence>
<organism evidence="1 2">
    <name type="scientific">Ficus carica</name>
    <name type="common">Common fig</name>
    <dbReference type="NCBI Taxonomy" id="3494"/>
    <lineage>
        <taxon>Eukaryota</taxon>
        <taxon>Viridiplantae</taxon>
        <taxon>Streptophyta</taxon>
        <taxon>Embryophyta</taxon>
        <taxon>Tracheophyta</taxon>
        <taxon>Spermatophyta</taxon>
        <taxon>Magnoliopsida</taxon>
        <taxon>eudicotyledons</taxon>
        <taxon>Gunneridae</taxon>
        <taxon>Pentapetalae</taxon>
        <taxon>rosids</taxon>
        <taxon>fabids</taxon>
        <taxon>Rosales</taxon>
        <taxon>Moraceae</taxon>
        <taxon>Ficeae</taxon>
        <taxon>Ficus</taxon>
    </lineage>
</organism>
<dbReference type="Proteomes" id="UP001187192">
    <property type="component" value="Unassembled WGS sequence"/>
</dbReference>
<keyword evidence="2" id="KW-1185">Reference proteome</keyword>
<evidence type="ECO:0000313" key="2">
    <source>
        <dbReference type="Proteomes" id="UP001187192"/>
    </source>
</evidence>
<dbReference type="AlphaFoldDB" id="A0AA88JCH5"/>
<protein>
    <submittedName>
        <fullName evidence="1">Uncharacterized protein</fullName>
    </submittedName>
</protein>
<comment type="caution">
    <text evidence="1">The sequence shown here is derived from an EMBL/GenBank/DDBJ whole genome shotgun (WGS) entry which is preliminary data.</text>
</comment>
<proteinExistence type="predicted"/>
<accession>A0AA88JCH5</accession>
<dbReference type="EMBL" id="BTGU01000685">
    <property type="protein sequence ID" value="GMN68750.1"/>
    <property type="molecule type" value="Genomic_DNA"/>
</dbReference>
<name>A0AA88JCH5_FICCA</name>